<feature type="transmembrane region" description="Helical" evidence="1">
    <location>
        <begin position="84"/>
        <end position="106"/>
    </location>
</feature>
<keyword evidence="1" id="KW-0472">Membrane</keyword>
<sequence length="424" mass="47746">MRKLREDTQDTLNDLERNLLNGQGEVVVASAVLCLVSCCLFELLTLKDKQQASKAEQIRYFDLWRVICVACVVITHVYEGYHQLNFFAVGQWVLQFLMLISGFCFARSEKSLLFYCRRLAMIWAAGTLLNWMALVAIGADWKADATRLMYQMGFALQIMVAAIFLFPLKTTTCSRSTNLSFRPPEKGHRKPNMAQRCLLSAGELKENQDCSAGNATMPLALYSSFALLMALFMLHPSMLEGKLPQPERLPIELFQSAAMLFLATALHALLPPHLRHWIGWALLLPMQLSRVLHAEPRPGSEVHLNDLYMWAVFIHYVPLKFQSEIGLAMAQLWPVWAIMVGFLLGLPGNEPSFPSLNPSPEMGKRARFYGVETILVLAFVCIPAAGKDATMVLPKWLGPPLKWLNLLSLIAFCSHKAIIDLLQH</sequence>
<feature type="transmembrane region" description="Helical" evidence="1">
    <location>
        <begin position="325"/>
        <end position="346"/>
    </location>
</feature>
<protein>
    <submittedName>
        <fullName evidence="2">Uncharacterized protein</fullName>
    </submittedName>
</protein>
<proteinExistence type="predicted"/>
<evidence type="ECO:0000313" key="3">
    <source>
        <dbReference type="Proteomes" id="UP001178507"/>
    </source>
</evidence>
<gene>
    <name evidence="2" type="ORF">EVOR1521_LOCUS24126</name>
</gene>
<keyword evidence="3" id="KW-1185">Reference proteome</keyword>
<organism evidence="2 3">
    <name type="scientific">Effrenium voratum</name>
    <dbReference type="NCBI Taxonomy" id="2562239"/>
    <lineage>
        <taxon>Eukaryota</taxon>
        <taxon>Sar</taxon>
        <taxon>Alveolata</taxon>
        <taxon>Dinophyceae</taxon>
        <taxon>Suessiales</taxon>
        <taxon>Symbiodiniaceae</taxon>
        <taxon>Effrenium</taxon>
    </lineage>
</organism>
<dbReference type="EMBL" id="CAUJNA010003389">
    <property type="protein sequence ID" value="CAJ1400880.1"/>
    <property type="molecule type" value="Genomic_DNA"/>
</dbReference>
<evidence type="ECO:0000313" key="2">
    <source>
        <dbReference type="EMBL" id="CAJ1400880.1"/>
    </source>
</evidence>
<accession>A0AA36N6P3</accession>
<feature type="transmembrane region" description="Helical" evidence="1">
    <location>
        <begin position="215"/>
        <end position="233"/>
    </location>
</feature>
<keyword evidence="1" id="KW-1133">Transmembrane helix</keyword>
<name>A0AA36N6P3_9DINO</name>
<feature type="transmembrane region" description="Helical" evidence="1">
    <location>
        <begin position="149"/>
        <end position="168"/>
    </location>
</feature>
<feature type="transmembrane region" description="Helical" evidence="1">
    <location>
        <begin position="118"/>
        <end position="137"/>
    </location>
</feature>
<feature type="transmembrane region" description="Helical" evidence="1">
    <location>
        <begin position="366"/>
        <end position="386"/>
    </location>
</feature>
<feature type="transmembrane region" description="Helical" evidence="1">
    <location>
        <begin position="58"/>
        <end position="78"/>
    </location>
</feature>
<reference evidence="2" key="1">
    <citation type="submission" date="2023-08" db="EMBL/GenBank/DDBJ databases">
        <authorList>
            <person name="Chen Y."/>
            <person name="Shah S."/>
            <person name="Dougan E. K."/>
            <person name="Thang M."/>
            <person name="Chan C."/>
        </authorList>
    </citation>
    <scope>NUCLEOTIDE SEQUENCE</scope>
</reference>
<comment type="caution">
    <text evidence="2">The sequence shown here is derived from an EMBL/GenBank/DDBJ whole genome shotgun (WGS) entry which is preliminary data.</text>
</comment>
<keyword evidence="1" id="KW-0812">Transmembrane</keyword>
<dbReference type="Proteomes" id="UP001178507">
    <property type="component" value="Unassembled WGS sequence"/>
</dbReference>
<dbReference type="AlphaFoldDB" id="A0AA36N6P3"/>
<evidence type="ECO:0000256" key="1">
    <source>
        <dbReference type="SAM" id="Phobius"/>
    </source>
</evidence>